<dbReference type="SUPFAM" id="SSF49464">
    <property type="entry name" value="Carboxypeptidase regulatory domain-like"/>
    <property type="match status" value="1"/>
</dbReference>
<reference evidence="3 4" key="1">
    <citation type="submission" date="2019-09" db="EMBL/GenBank/DDBJ databases">
        <title>Distinct polysaccharide growth profiles of human intestinal Prevotella copri isolates.</title>
        <authorList>
            <person name="Fehlner-Peach H."/>
            <person name="Magnabosco C."/>
            <person name="Raghavan V."/>
            <person name="Scher J.U."/>
            <person name="Tett A."/>
            <person name="Cox L.M."/>
            <person name="Gottsegen C."/>
            <person name="Watters A."/>
            <person name="Wiltshire- Gordon J.D."/>
            <person name="Segata N."/>
            <person name="Bonneau R."/>
            <person name="Littman D.R."/>
        </authorList>
    </citation>
    <scope>NUCLEOTIDE SEQUENCE [LARGE SCALE GENOMIC DNA]</scope>
    <source>
        <strain evidence="4">iAA917</strain>
    </source>
</reference>
<dbReference type="EMBL" id="VZAH01000140">
    <property type="protein sequence ID" value="MQP15445.1"/>
    <property type="molecule type" value="Genomic_DNA"/>
</dbReference>
<evidence type="ECO:0000259" key="2">
    <source>
        <dbReference type="Pfam" id="PF25183"/>
    </source>
</evidence>
<dbReference type="Gene3D" id="2.60.40.1120">
    <property type="entry name" value="Carboxypeptidase-like, regulatory domain"/>
    <property type="match status" value="1"/>
</dbReference>
<feature type="signal peptide" evidence="1">
    <location>
        <begin position="1"/>
        <end position="23"/>
    </location>
</feature>
<gene>
    <name evidence="3" type="ORF">F7D25_13760</name>
</gene>
<dbReference type="InterPro" id="IPR057601">
    <property type="entry name" value="Oar-like_b-barrel"/>
</dbReference>
<dbReference type="RefSeq" id="WP_153090943.1">
    <property type="nucleotide sequence ID" value="NZ_VZAH01000140.1"/>
</dbReference>
<dbReference type="OrthoDB" id="9768147at2"/>
<evidence type="ECO:0000313" key="4">
    <source>
        <dbReference type="Proteomes" id="UP000477980"/>
    </source>
</evidence>
<protein>
    <submittedName>
        <fullName evidence="3">TonB-dependent receptor</fullName>
    </submittedName>
</protein>
<keyword evidence="3" id="KW-0675">Receptor</keyword>
<evidence type="ECO:0000313" key="3">
    <source>
        <dbReference type="EMBL" id="MQP15445.1"/>
    </source>
</evidence>
<feature type="chain" id="PRO_5026040503" evidence="1">
    <location>
        <begin position="24"/>
        <end position="1058"/>
    </location>
</feature>
<name>A0A6G1VPG1_9BACT</name>
<dbReference type="Pfam" id="PF25183">
    <property type="entry name" value="OMP_b-brl_4"/>
    <property type="match status" value="1"/>
</dbReference>
<feature type="domain" description="TonB-dependent transporter Oar-like beta-barrel" evidence="2">
    <location>
        <begin position="236"/>
        <end position="1002"/>
    </location>
</feature>
<keyword evidence="1" id="KW-0732">Signal</keyword>
<organism evidence="3 4">
    <name type="scientific">Segatella copri</name>
    <dbReference type="NCBI Taxonomy" id="165179"/>
    <lineage>
        <taxon>Bacteria</taxon>
        <taxon>Pseudomonadati</taxon>
        <taxon>Bacteroidota</taxon>
        <taxon>Bacteroidia</taxon>
        <taxon>Bacteroidales</taxon>
        <taxon>Prevotellaceae</taxon>
        <taxon>Segatella</taxon>
    </lineage>
</organism>
<evidence type="ECO:0000256" key="1">
    <source>
        <dbReference type="SAM" id="SignalP"/>
    </source>
</evidence>
<comment type="caution">
    <text evidence="3">The sequence shown here is derived from an EMBL/GenBank/DDBJ whole genome shotgun (WGS) entry which is preliminary data.</text>
</comment>
<dbReference type="AlphaFoldDB" id="A0A6G1VPG1"/>
<dbReference type="Proteomes" id="UP000477980">
    <property type="component" value="Unassembled WGS sequence"/>
</dbReference>
<sequence length="1058" mass="117368">MNSIRFVATAALLAAGSTTCLFAQNTRATVTGKIVDNTKEPVIGALVTVKNESTGFTVSAATDANGNYTIREIPLGSPYTITAKYIGYGDQKRTGYSLNQGDMLRVDFTMSDQSQELKEIEVVANSLKKNVDNEGASTSVTAQDIKKLPVNGRNFTSLIDLSPLSNGMNLSGQLASSTGFNIDGMSSKNPISGGAANTRKGSPYAMTMEAVREFKVVTNAYDVTYGRAGGGLINAVTQSGTNTLKGSAFSYLRTDWLASQYDILGNKRTSDFSTYQYGFSLGGPIIKDRLHFFVAWDHQQDTKPLRIADIHGASDESRYNLSQATLDAFTQIAKNKYGLPNQPEYGSFDKKSNTNSVFARIDWQINPTNLLSVRNNLNINKQPYSQGDNTTINFLESYSDCNTADNSLMASLRSVFGPKITNEAKVQWMYSMEETKANSLLPNGTIPRAIVQNVASEVDGKTLMTNIQIGGQRFTPENFHDNEYQFVDNLLINAGKINYTLGLDVMYSHLSSLYGSETNGRFYFKGLDSFNNMTPYRYARDVYMVEGEKNQKVTQRIVNAGIYGQLHTQLFEGFDLTAGVRIDNASYLDHGNYYAPADRLLGVRTDKGIGLFLVQPRLQLQWDINNKHTDILKLGGGIFASDINNYATVNSQVFDGSRIVTIDTQDASLIPTPNFPSYRQNPATAPGTDLLKNPNVEKLVTINCNKEGSKVPTIYKANLSYTHYFSDRFKMGVAGYMTLARHNYLYIDKNMVDEPYFRLENEGGRGVYVPTNTIDAKGNTNWLEGRKTKEIGRVLELNTIGKVNQFAFVIDGSWRYFKDGFLSFSYTWNSVKDNNTYNGDVANTSTLVKMVKDDPRDMSQLSYGNGQFRHKLVVYGTAPTFWGIQAGIRFSGIGGTRYSTIVGGNVNGDFVATNDLAYIFDPNDPNTDTGIRKGFETLMANPKVEKKFKEYLQSNYGKMAERNGGVNGFYGTFDLHLEKAFKLYKTHALEVSLDVFNVANLLNKDWGVGKNLSNVPLYYITGFDQEKKQYKYAVNTNAGVAGGNGNPYQCQLGIRYRF</sequence>
<accession>A0A6G1VPG1</accession>
<dbReference type="Gene3D" id="2.170.130.10">
    <property type="entry name" value="TonB-dependent receptor, plug domain"/>
    <property type="match status" value="1"/>
</dbReference>
<proteinExistence type="predicted"/>
<dbReference type="Pfam" id="PF13620">
    <property type="entry name" value="CarboxypepD_reg"/>
    <property type="match status" value="1"/>
</dbReference>
<dbReference type="InterPro" id="IPR037066">
    <property type="entry name" value="Plug_dom_sf"/>
</dbReference>
<dbReference type="SUPFAM" id="SSF56935">
    <property type="entry name" value="Porins"/>
    <property type="match status" value="1"/>
</dbReference>
<dbReference type="InterPro" id="IPR008969">
    <property type="entry name" value="CarboxyPept-like_regulatory"/>
</dbReference>